<evidence type="ECO:0008006" key="3">
    <source>
        <dbReference type="Google" id="ProtNLM"/>
    </source>
</evidence>
<accession>A0AA49JKE2</accession>
<proteinExistence type="predicted"/>
<protein>
    <recommendedName>
        <fullName evidence="3">PKD domain-containing protein</fullName>
    </recommendedName>
</protein>
<keyword evidence="1" id="KW-0472">Membrane</keyword>
<evidence type="ECO:0000256" key="1">
    <source>
        <dbReference type="SAM" id="Phobius"/>
    </source>
</evidence>
<keyword evidence="1" id="KW-1133">Transmembrane helix</keyword>
<dbReference type="AlphaFoldDB" id="A0AA49JKE2"/>
<dbReference type="EMBL" id="CP120682">
    <property type="protein sequence ID" value="WKN40273.1"/>
    <property type="molecule type" value="Genomic_DNA"/>
</dbReference>
<gene>
    <name evidence="2" type="ORF">K4G66_16395</name>
</gene>
<organism evidence="2">
    <name type="scientific">Roseihalotalea indica</name>
    <dbReference type="NCBI Taxonomy" id="2867963"/>
    <lineage>
        <taxon>Bacteria</taxon>
        <taxon>Pseudomonadati</taxon>
        <taxon>Bacteroidota</taxon>
        <taxon>Cytophagia</taxon>
        <taxon>Cytophagales</taxon>
        <taxon>Catalimonadaceae</taxon>
        <taxon>Roseihalotalea</taxon>
    </lineage>
</organism>
<sequence>MNTSVDQQTHIEKLIQSIEQKVRWGSSDQWSHQDFNELSERIWQETQVKLSATTLKRLWGKVNYQSQPTTNTLNTLAQFAGYQHWRDFVGKHASSTMNEEKQRAKRPSWLSGRGKRLAIALLLPLLILVVFGFNRWANSPVILDSSQITFSSEPVTKGLPNTVIFNYDVSQVPSNQVEIQQSWDPSLRESVSKDHQTYTTTYYYPGYYRAKLLVDGEVMKEHDVYVTSDGWMGLVMDEPIPHYLEGQLQHEGLLSVSPAHLQEQQLLDKESVPWLAYYNVQDFGELSSSNFTLETAIRSDYRGGDAVCQESQIMVMCSQGMFSIPLVIPGCVGTIFFAASEQFLDGKTQDLSAFGCNLSEWQHLRLTVEQQQLSVYRNETLVYQTTFQQDAGKVVGLRYQFRGAGSVDYVRLLDQNQAVVFLDEFED</sequence>
<feature type="transmembrane region" description="Helical" evidence="1">
    <location>
        <begin position="117"/>
        <end position="137"/>
    </location>
</feature>
<name>A0AA49JKE2_9BACT</name>
<reference evidence="2" key="1">
    <citation type="journal article" date="2023" name="Comput. Struct. Biotechnol. J.">
        <title>Discovery of a novel marine Bacteroidetes with a rich repertoire of carbohydrate-active enzymes.</title>
        <authorList>
            <person name="Chen B."/>
            <person name="Liu G."/>
            <person name="Chen Q."/>
            <person name="Wang H."/>
            <person name="Liu L."/>
            <person name="Tang K."/>
        </authorList>
    </citation>
    <scope>NUCLEOTIDE SEQUENCE</scope>
    <source>
        <strain evidence="2">TK19036</strain>
    </source>
</reference>
<reference evidence="2" key="2">
    <citation type="journal article" date="2024" name="Antonie Van Leeuwenhoek">
        <title>Roseihalotalea indica gen. nov., sp. nov., a halophilic Bacteroidetes from mesopelagic Southwest Indian Ocean with higher carbohydrate metabolic potential.</title>
        <authorList>
            <person name="Chen B."/>
            <person name="Zhang M."/>
            <person name="Lin D."/>
            <person name="Ye J."/>
            <person name="Tang K."/>
        </authorList>
    </citation>
    <scope>NUCLEOTIDE SEQUENCE</scope>
    <source>
        <strain evidence="2">TK19036</strain>
    </source>
</reference>
<keyword evidence="1" id="KW-0812">Transmembrane</keyword>
<evidence type="ECO:0000313" key="2">
    <source>
        <dbReference type="EMBL" id="WKN40273.1"/>
    </source>
</evidence>